<reference evidence="3 4" key="1">
    <citation type="submission" date="2019-11" db="EMBL/GenBank/DDBJ databases">
        <authorList>
            <person name="Zhang X.Y."/>
        </authorList>
    </citation>
    <scope>NUCLEOTIDE SEQUENCE [LARGE SCALE GENOMIC DNA]</scope>
    <source>
        <strain evidence="3 4">C176</strain>
    </source>
</reference>
<evidence type="ECO:0000259" key="2">
    <source>
        <dbReference type="PROSITE" id="PS51671"/>
    </source>
</evidence>
<dbReference type="EMBL" id="WJPP01000002">
    <property type="protein sequence ID" value="MRH77891.1"/>
    <property type="molecule type" value="Genomic_DNA"/>
</dbReference>
<dbReference type="Gene3D" id="3.30.70.260">
    <property type="match status" value="2"/>
</dbReference>
<dbReference type="PANTHER" id="PTHR34875">
    <property type="entry name" value="UPF0237 PROTEIN MJ1558"/>
    <property type="match status" value="1"/>
</dbReference>
<dbReference type="Proteomes" id="UP000433788">
    <property type="component" value="Unassembled WGS sequence"/>
</dbReference>
<dbReference type="CDD" id="cd04893">
    <property type="entry name" value="ACT_GcvR_1"/>
    <property type="match status" value="1"/>
</dbReference>
<dbReference type="Pfam" id="PF13740">
    <property type="entry name" value="ACT_6"/>
    <property type="match status" value="1"/>
</dbReference>
<dbReference type="RefSeq" id="WP_153718946.1">
    <property type="nucleotide sequence ID" value="NZ_WJPP01000002.1"/>
</dbReference>
<keyword evidence="1" id="KW-0804">Transcription</keyword>
<feature type="domain" description="ACT" evidence="2">
    <location>
        <begin position="94"/>
        <end position="173"/>
    </location>
</feature>
<evidence type="ECO:0000313" key="3">
    <source>
        <dbReference type="EMBL" id="MRH77891.1"/>
    </source>
</evidence>
<keyword evidence="1" id="KW-0963">Cytoplasm</keyword>
<dbReference type="AlphaFoldDB" id="A0A6N7QNB9"/>
<dbReference type="PANTHER" id="PTHR34875:SF5">
    <property type="entry name" value="GLYCINE CLEAVAGE SYSTEM TRANSCRIPTIONAL REPRESSOR"/>
    <property type="match status" value="1"/>
</dbReference>
<keyword evidence="4" id="KW-1185">Reference proteome</keyword>
<accession>A0A6N7QNB9</accession>
<dbReference type="GO" id="GO:0005737">
    <property type="term" value="C:cytoplasm"/>
    <property type="evidence" value="ECO:0007669"/>
    <property type="project" value="UniProtKB-SubCell"/>
</dbReference>
<name>A0A6N7QNB9_9GAMM</name>
<comment type="caution">
    <text evidence="3">The sequence shown here is derived from an EMBL/GenBank/DDBJ whole genome shotgun (WGS) entry which is preliminary data.</text>
</comment>
<dbReference type="InterPro" id="IPR002912">
    <property type="entry name" value="ACT_dom"/>
</dbReference>
<dbReference type="GO" id="GO:0006355">
    <property type="term" value="P:regulation of DNA-templated transcription"/>
    <property type="evidence" value="ECO:0007669"/>
    <property type="project" value="UniProtKB-UniRule"/>
</dbReference>
<evidence type="ECO:0000313" key="4">
    <source>
        <dbReference type="Proteomes" id="UP000433788"/>
    </source>
</evidence>
<dbReference type="PROSITE" id="PS51671">
    <property type="entry name" value="ACT"/>
    <property type="match status" value="2"/>
</dbReference>
<comment type="subcellular location">
    <subcellularLocation>
        <location evidence="1">Cytoplasm</location>
    </subcellularLocation>
</comment>
<gene>
    <name evidence="3" type="ORF">GH984_04155</name>
</gene>
<evidence type="ECO:0000256" key="1">
    <source>
        <dbReference type="PIRNR" id="PIRNR028103"/>
    </source>
</evidence>
<dbReference type="SUPFAM" id="SSF55021">
    <property type="entry name" value="ACT-like"/>
    <property type="match status" value="2"/>
</dbReference>
<dbReference type="InterPro" id="IPR045865">
    <property type="entry name" value="ACT-like_dom_sf"/>
</dbReference>
<dbReference type="InterPro" id="IPR050990">
    <property type="entry name" value="UPF0237/GcvR_regulator"/>
</dbReference>
<feature type="domain" description="ACT" evidence="2">
    <location>
        <begin position="7"/>
        <end position="86"/>
    </location>
</feature>
<sequence>MQKNFLVISALGEDRPGIVNELAKLIAETGCSIEDSRMTVLGGDFAIILLVEGRWNELAKLEAGFPSAARRLNLAIHAKRTTPLQRESNLLPYTVEVVSIDHPGIVHQLANFFSSREINIRDLTTTSYSATHTGTPMFQVQMTIDISAAIHIARLREEFMDLCDQLNLDAIIEPAKA</sequence>
<keyword evidence="1" id="KW-0678">Repressor</keyword>
<protein>
    <recommendedName>
        <fullName evidence="1">Glycine cleavage system transcriptional repressor</fullName>
    </recommendedName>
</protein>
<dbReference type="PIRSF" id="PIRSF028103">
    <property type="entry name" value="GcvR"/>
    <property type="match status" value="1"/>
</dbReference>
<dbReference type="CDD" id="cd04869">
    <property type="entry name" value="ACT_GcvR_2"/>
    <property type="match status" value="1"/>
</dbReference>
<organism evidence="3 4">
    <name type="scientific">Spiribacter salilacus</name>
    <dbReference type="NCBI Taxonomy" id="2664894"/>
    <lineage>
        <taxon>Bacteria</taxon>
        <taxon>Pseudomonadati</taxon>
        <taxon>Pseudomonadota</taxon>
        <taxon>Gammaproteobacteria</taxon>
        <taxon>Chromatiales</taxon>
        <taxon>Ectothiorhodospiraceae</taxon>
        <taxon>Spiribacter</taxon>
    </lineage>
</organism>
<proteinExistence type="predicted"/>
<dbReference type="InterPro" id="IPR016867">
    <property type="entry name" value="GcvR"/>
</dbReference>
<dbReference type="FunFam" id="3.30.70.260:FF:000005">
    <property type="entry name" value="Glycine cleavage system transcriptional repressor"/>
    <property type="match status" value="1"/>
</dbReference>